<reference evidence="1" key="1">
    <citation type="journal article" date="2021" name="Proc. Natl. Acad. Sci. U.S.A.">
        <title>A Catalog of Tens of Thousands of Viruses from Human Metagenomes Reveals Hidden Associations with Chronic Diseases.</title>
        <authorList>
            <person name="Tisza M.J."/>
            <person name="Buck C.B."/>
        </authorList>
    </citation>
    <scope>NUCLEOTIDE SEQUENCE</scope>
    <source>
        <strain evidence="1">CteRK31</strain>
    </source>
</reference>
<proteinExistence type="predicted"/>
<dbReference type="EMBL" id="BK014924">
    <property type="protein sequence ID" value="DAD82799.1"/>
    <property type="molecule type" value="Genomic_DNA"/>
</dbReference>
<name>A0A8S5ML62_9CAUD</name>
<protein>
    <submittedName>
        <fullName evidence="1">Uncharacterized protein</fullName>
    </submittedName>
</protein>
<sequence>MTPKSSNATSHRLFKSGVFAHFSRQGGVI</sequence>
<evidence type="ECO:0000313" key="1">
    <source>
        <dbReference type="EMBL" id="DAD82799.1"/>
    </source>
</evidence>
<accession>A0A8S5ML62</accession>
<organism evidence="1">
    <name type="scientific">Siphoviridae sp. cteRK31</name>
    <dbReference type="NCBI Taxonomy" id="2826405"/>
    <lineage>
        <taxon>Viruses</taxon>
        <taxon>Duplodnaviria</taxon>
        <taxon>Heunggongvirae</taxon>
        <taxon>Uroviricota</taxon>
        <taxon>Caudoviricetes</taxon>
    </lineage>
</organism>